<dbReference type="EMBL" id="BIFH01000041">
    <property type="protein sequence ID" value="GCE00621.1"/>
    <property type="molecule type" value="Genomic_DNA"/>
</dbReference>
<dbReference type="Proteomes" id="UP000286931">
    <property type="component" value="Unassembled WGS sequence"/>
</dbReference>
<gene>
    <name evidence="2" type="ORF">EHYA_08347</name>
</gene>
<evidence type="ECO:0000313" key="3">
    <source>
        <dbReference type="Proteomes" id="UP000286931"/>
    </source>
</evidence>
<accession>A0A401Z1C6</accession>
<evidence type="ECO:0000313" key="2">
    <source>
        <dbReference type="EMBL" id="GCE00621.1"/>
    </source>
</evidence>
<dbReference type="AlphaFoldDB" id="A0A401Z1C6"/>
<proteinExistence type="predicted"/>
<evidence type="ECO:0000256" key="1">
    <source>
        <dbReference type="SAM" id="SignalP"/>
    </source>
</evidence>
<name>A0A401Z1C6_9ACTN</name>
<keyword evidence="3" id="KW-1185">Reference proteome</keyword>
<keyword evidence="1" id="KW-0732">Signal</keyword>
<comment type="caution">
    <text evidence="2">The sequence shown here is derived from an EMBL/GenBank/DDBJ whole genome shotgun (WGS) entry which is preliminary data.</text>
</comment>
<feature type="signal peptide" evidence="1">
    <location>
        <begin position="1"/>
        <end position="26"/>
    </location>
</feature>
<protein>
    <recommendedName>
        <fullName evidence="4">Secreted protein</fullName>
    </recommendedName>
</protein>
<sequence length="147" mass="15895">MRTRSKALALISAGLLALTCSGTAHAADGKQLATDSSGPSGPHGWKCTDIGTTYAEACFAGEGEWFKIRDANADNYPVVILWEFYDSDTGQSRSGQIWNTAGKDAGWRYLNKSFTENNAVAFRACAGNYNNNTYLPSTCTMETIEDT</sequence>
<feature type="chain" id="PRO_5018994158" description="Secreted protein" evidence="1">
    <location>
        <begin position="27"/>
        <end position="147"/>
    </location>
</feature>
<organism evidence="2 3">
    <name type="scientific">Embleya hyalina</name>
    <dbReference type="NCBI Taxonomy" id="516124"/>
    <lineage>
        <taxon>Bacteria</taxon>
        <taxon>Bacillati</taxon>
        <taxon>Actinomycetota</taxon>
        <taxon>Actinomycetes</taxon>
        <taxon>Kitasatosporales</taxon>
        <taxon>Streptomycetaceae</taxon>
        <taxon>Embleya</taxon>
    </lineage>
</organism>
<dbReference type="RefSeq" id="WP_170222340.1">
    <property type="nucleotide sequence ID" value="NZ_BIFH01000041.1"/>
</dbReference>
<reference evidence="2 3" key="1">
    <citation type="submission" date="2018-12" db="EMBL/GenBank/DDBJ databases">
        <title>Draft genome sequence of Embleya hyalina NBRC 13850T.</title>
        <authorList>
            <person name="Komaki H."/>
            <person name="Hosoyama A."/>
            <person name="Kimura A."/>
            <person name="Ichikawa N."/>
            <person name="Tamura T."/>
        </authorList>
    </citation>
    <scope>NUCLEOTIDE SEQUENCE [LARGE SCALE GENOMIC DNA]</scope>
    <source>
        <strain evidence="2 3">NBRC 13850</strain>
    </source>
</reference>
<evidence type="ECO:0008006" key="4">
    <source>
        <dbReference type="Google" id="ProtNLM"/>
    </source>
</evidence>